<dbReference type="Proteomes" id="UP000550508">
    <property type="component" value="Unassembled WGS sequence"/>
</dbReference>
<protein>
    <submittedName>
        <fullName evidence="2">ATP-binding protein</fullName>
    </submittedName>
</protein>
<dbReference type="AlphaFoldDB" id="A0A849VSZ7"/>
<reference evidence="2 3" key="1">
    <citation type="submission" date="2020-05" db="EMBL/GenBank/DDBJ databases">
        <authorList>
            <person name="Kim M.K."/>
        </authorList>
    </citation>
    <scope>NUCLEOTIDE SEQUENCE [LARGE SCALE GENOMIC DNA]</scope>
    <source>
        <strain evidence="2 3">BT25</strain>
    </source>
</reference>
<dbReference type="SUPFAM" id="SSF52540">
    <property type="entry name" value="P-loop containing nucleoside triphosphate hydrolases"/>
    <property type="match status" value="1"/>
</dbReference>
<keyword evidence="2" id="KW-0547">Nucleotide-binding</keyword>
<keyword evidence="3" id="KW-1185">Reference proteome</keyword>
<dbReference type="EMBL" id="JABUMX010000004">
    <property type="protein sequence ID" value="NTS33041.1"/>
    <property type="molecule type" value="Genomic_DNA"/>
</dbReference>
<evidence type="ECO:0000313" key="2">
    <source>
        <dbReference type="EMBL" id="NTS33041.1"/>
    </source>
</evidence>
<accession>A0A849VSZ7</accession>
<dbReference type="Pfam" id="PF00004">
    <property type="entry name" value="AAA"/>
    <property type="match status" value="1"/>
</dbReference>
<dbReference type="Gene3D" id="3.40.50.300">
    <property type="entry name" value="P-loop containing nucleotide triphosphate hydrolases"/>
    <property type="match status" value="1"/>
</dbReference>
<dbReference type="RefSeq" id="WP_174208333.1">
    <property type="nucleotide sequence ID" value="NZ_JABUMX010000004.1"/>
</dbReference>
<dbReference type="InterPro" id="IPR027417">
    <property type="entry name" value="P-loop_NTPase"/>
</dbReference>
<evidence type="ECO:0000259" key="1">
    <source>
        <dbReference type="Pfam" id="PF00004"/>
    </source>
</evidence>
<dbReference type="GO" id="GO:0016887">
    <property type="term" value="F:ATP hydrolysis activity"/>
    <property type="evidence" value="ECO:0007669"/>
    <property type="project" value="InterPro"/>
</dbReference>
<sequence>MAKTLRGFIERIDTAAGKTAFVLQGERPAQRVNETLDRIRAERGLDRKALRGSSGASPVLLTGGDSAARLGASAIIAAGLGLELFRVDLSAVVSKYIGETERNLKQLFDEAERSGGVLLFDEADALFGKRSEVKDAHDRHAHVELDYLRQMIENYDGVVILATGSQHCFPKLKAIAGYTVELAPDSGAC</sequence>
<name>A0A849VSZ7_9HYPH</name>
<proteinExistence type="predicted"/>
<gene>
    <name evidence="2" type="ORF">HQ945_17415</name>
</gene>
<dbReference type="InterPro" id="IPR003959">
    <property type="entry name" value="ATPase_AAA_core"/>
</dbReference>
<dbReference type="CDD" id="cd19481">
    <property type="entry name" value="RecA-like_protease"/>
    <property type="match status" value="1"/>
</dbReference>
<evidence type="ECO:0000313" key="3">
    <source>
        <dbReference type="Proteomes" id="UP000550508"/>
    </source>
</evidence>
<dbReference type="GO" id="GO:0005524">
    <property type="term" value="F:ATP binding"/>
    <property type="evidence" value="ECO:0007669"/>
    <property type="project" value="UniProtKB-KW"/>
</dbReference>
<feature type="domain" description="ATPase AAA-type core" evidence="1">
    <location>
        <begin position="75"/>
        <end position="164"/>
    </location>
</feature>
<keyword evidence="2" id="KW-0067">ATP-binding</keyword>
<comment type="caution">
    <text evidence="2">The sequence shown here is derived from an EMBL/GenBank/DDBJ whole genome shotgun (WGS) entry which is preliminary data.</text>
</comment>
<organism evidence="2 3">
    <name type="scientific">Phyllobacterium pellucidum</name>
    <dbReference type="NCBI Taxonomy" id="2740464"/>
    <lineage>
        <taxon>Bacteria</taxon>
        <taxon>Pseudomonadati</taxon>
        <taxon>Pseudomonadota</taxon>
        <taxon>Alphaproteobacteria</taxon>
        <taxon>Hyphomicrobiales</taxon>
        <taxon>Phyllobacteriaceae</taxon>
        <taxon>Phyllobacterium</taxon>
    </lineage>
</organism>